<dbReference type="AlphaFoldDB" id="A0A2Z4JAC1"/>
<organism evidence="2 3">
    <name type="scientific">Streptomyces cadmiisoli</name>
    <dbReference type="NCBI Taxonomy" id="2184053"/>
    <lineage>
        <taxon>Bacteria</taxon>
        <taxon>Bacillati</taxon>
        <taxon>Actinomycetota</taxon>
        <taxon>Actinomycetes</taxon>
        <taxon>Kitasatosporales</taxon>
        <taxon>Streptomycetaceae</taxon>
        <taxon>Streptomyces</taxon>
        <taxon>Streptomyces aurantiacus group</taxon>
    </lineage>
</organism>
<evidence type="ECO:0000313" key="2">
    <source>
        <dbReference type="EMBL" id="AWW42019.1"/>
    </source>
</evidence>
<evidence type="ECO:0000256" key="1">
    <source>
        <dbReference type="SAM" id="MobiDB-lite"/>
    </source>
</evidence>
<feature type="region of interest" description="Disordered" evidence="1">
    <location>
        <begin position="39"/>
        <end position="70"/>
    </location>
</feature>
<name>A0A2Z4JAC1_9ACTN</name>
<dbReference type="Proteomes" id="UP000249616">
    <property type="component" value="Chromosome"/>
</dbReference>
<accession>A0A2Z4JAC1</accession>
<proteinExistence type="predicted"/>
<evidence type="ECO:0000313" key="3">
    <source>
        <dbReference type="Proteomes" id="UP000249616"/>
    </source>
</evidence>
<dbReference type="KEGG" id="scad:DN051_39915"/>
<gene>
    <name evidence="2" type="ORF">DN051_39915</name>
</gene>
<keyword evidence="3" id="KW-1185">Reference proteome</keyword>
<feature type="compositionally biased region" description="Basic and acidic residues" evidence="1">
    <location>
        <begin position="40"/>
        <end position="52"/>
    </location>
</feature>
<reference evidence="2 3" key="1">
    <citation type="journal article" date="2019" name="Int. J. Syst. Evol. Microbiol.">
        <title>Streptomyces cadmiisoli sp. nov., a novel actinomycete isolated from cadmium-contaminated soil.</title>
        <authorList>
            <person name="Li K."/>
            <person name="Tang X."/>
            <person name="Zhao J."/>
            <person name="Guo Y."/>
            <person name="Tang Y."/>
            <person name="Gao J."/>
        </authorList>
    </citation>
    <scope>NUCLEOTIDE SEQUENCE [LARGE SCALE GENOMIC DNA]</scope>
    <source>
        <strain evidence="2 3">ZFG47</strain>
    </source>
</reference>
<sequence length="70" mass="7125">MPAGCVKSAASKVGGPSLAGVCGEPGTLTCHQVTAAATDVLHEDHREGDRAPHRPQGRLGGEQADRHGQS</sequence>
<protein>
    <submittedName>
        <fullName evidence="2">Uncharacterized protein</fullName>
    </submittedName>
</protein>
<dbReference type="EMBL" id="CP030073">
    <property type="protein sequence ID" value="AWW42019.1"/>
    <property type="molecule type" value="Genomic_DNA"/>
</dbReference>